<organism evidence="1 2">
    <name type="scientific">Colletotrichum asianum</name>
    <dbReference type="NCBI Taxonomy" id="702518"/>
    <lineage>
        <taxon>Eukaryota</taxon>
        <taxon>Fungi</taxon>
        <taxon>Dikarya</taxon>
        <taxon>Ascomycota</taxon>
        <taxon>Pezizomycotina</taxon>
        <taxon>Sordariomycetes</taxon>
        <taxon>Hypocreomycetidae</taxon>
        <taxon>Glomerellales</taxon>
        <taxon>Glomerellaceae</taxon>
        <taxon>Colletotrichum</taxon>
        <taxon>Colletotrichum gloeosporioides species complex</taxon>
    </lineage>
</organism>
<gene>
    <name evidence="1" type="ORF">GQ607_015725</name>
</gene>
<reference evidence="1 2" key="1">
    <citation type="submission" date="2019-12" db="EMBL/GenBank/DDBJ databases">
        <title>A genome sequence resource for the geographically widespread anthracnose pathogen Colletotrichum asianum.</title>
        <authorList>
            <person name="Meng Y."/>
        </authorList>
    </citation>
    <scope>NUCLEOTIDE SEQUENCE [LARGE SCALE GENOMIC DNA]</scope>
    <source>
        <strain evidence="1 2">ICMP 18580</strain>
    </source>
</reference>
<dbReference type="EMBL" id="WOWK01000139">
    <property type="protein sequence ID" value="KAF0317065.1"/>
    <property type="molecule type" value="Genomic_DNA"/>
</dbReference>
<sequence>MKMTVTTSGRALQERNERPIQLGLAQKLSVGNPSYRNTWMVLSTEVHQCCLVSVLRLVTLDGLIR</sequence>
<proteinExistence type="predicted"/>
<dbReference type="AlphaFoldDB" id="A0A8H3ZMJ0"/>
<evidence type="ECO:0000313" key="2">
    <source>
        <dbReference type="Proteomes" id="UP000434172"/>
    </source>
</evidence>
<comment type="caution">
    <text evidence="1">The sequence shown here is derived from an EMBL/GenBank/DDBJ whole genome shotgun (WGS) entry which is preliminary data.</text>
</comment>
<accession>A0A8H3ZMJ0</accession>
<name>A0A8H3ZMJ0_9PEZI</name>
<dbReference type="Proteomes" id="UP000434172">
    <property type="component" value="Unassembled WGS sequence"/>
</dbReference>
<keyword evidence="2" id="KW-1185">Reference proteome</keyword>
<evidence type="ECO:0000313" key="1">
    <source>
        <dbReference type="EMBL" id="KAF0317065.1"/>
    </source>
</evidence>
<protein>
    <submittedName>
        <fullName evidence="1">Uncharacterized protein</fullName>
    </submittedName>
</protein>